<dbReference type="PROSITE" id="PS50191">
    <property type="entry name" value="CRAL_TRIO"/>
    <property type="match status" value="1"/>
</dbReference>
<evidence type="ECO:0000256" key="3">
    <source>
        <dbReference type="ARBA" id="ARBA00049987"/>
    </source>
</evidence>
<dbReference type="PROSITE" id="PS50010">
    <property type="entry name" value="DH_2"/>
    <property type="match status" value="1"/>
</dbReference>
<feature type="domain" description="DH" evidence="8">
    <location>
        <begin position="963"/>
        <end position="1132"/>
    </location>
</feature>
<evidence type="ECO:0000313" key="11">
    <source>
        <dbReference type="Proteomes" id="UP000789524"/>
    </source>
</evidence>
<dbReference type="InterPro" id="IPR051336">
    <property type="entry name" value="RhoGEF_Guanine_NuclExch_SF"/>
</dbReference>
<dbReference type="PROSITE" id="PS50002">
    <property type="entry name" value="SH3"/>
    <property type="match status" value="1"/>
</dbReference>
<feature type="compositionally biased region" description="Low complexity" evidence="5">
    <location>
        <begin position="520"/>
        <end position="537"/>
    </location>
</feature>
<dbReference type="InterPro" id="IPR011993">
    <property type="entry name" value="PH-like_dom_sf"/>
</dbReference>
<dbReference type="InterPro" id="IPR036028">
    <property type="entry name" value="SH3-like_dom_sf"/>
</dbReference>
<dbReference type="Gene3D" id="1.20.58.60">
    <property type="match status" value="1"/>
</dbReference>
<evidence type="ECO:0000313" key="10">
    <source>
        <dbReference type="EMBL" id="CAG9581123.1"/>
    </source>
</evidence>
<dbReference type="InterPro" id="IPR001251">
    <property type="entry name" value="CRAL-TRIO_dom"/>
</dbReference>
<evidence type="ECO:0000256" key="4">
    <source>
        <dbReference type="PROSITE-ProRule" id="PRU00192"/>
    </source>
</evidence>
<comment type="caution">
    <text evidence="10">The sequence shown here is derived from an EMBL/GenBank/DDBJ whole genome shotgun (WGS) entry which is preliminary data.</text>
</comment>
<dbReference type="Gene3D" id="1.20.900.10">
    <property type="entry name" value="Dbl homology (DH) domain"/>
    <property type="match status" value="1"/>
</dbReference>
<dbReference type="Proteomes" id="UP000789524">
    <property type="component" value="Unassembled WGS sequence"/>
</dbReference>
<dbReference type="Pfam" id="PF00621">
    <property type="entry name" value="RhoGEF"/>
    <property type="match status" value="1"/>
</dbReference>
<keyword evidence="2" id="KW-0344">Guanine-nucleotide releasing factor</keyword>
<dbReference type="GO" id="GO:0005085">
    <property type="term" value="F:guanyl-nucleotide exchange factor activity"/>
    <property type="evidence" value="ECO:0007669"/>
    <property type="project" value="UniProtKB-KW"/>
</dbReference>
<dbReference type="Pfam" id="PF00018">
    <property type="entry name" value="SH3_1"/>
    <property type="match status" value="1"/>
</dbReference>
<evidence type="ECO:0000259" key="9">
    <source>
        <dbReference type="PROSITE" id="PS50191"/>
    </source>
</evidence>
<dbReference type="InterPro" id="IPR001849">
    <property type="entry name" value="PH_domain"/>
</dbReference>
<dbReference type="InterPro" id="IPR056466">
    <property type="entry name" value="Spectrin_DBS"/>
</dbReference>
<keyword evidence="1 4" id="KW-0728">SH3 domain</keyword>
<dbReference type="InterPro" id="IPR036865">
    <property type="entry name" value="CRAL-TRIO_dom_sf"/>
</dbReference>
<dbReference type="InterPro" id="IPR001452">
    <property type="entry name" value="SH3_domain"/>
</dbReference>
<dbReference type="InterPro" id="IPR001331">
    <property type="entry name" value="GDS_CDC24_CS"/>
</dbReference>
<dbReference type="SUPFAM" id="SSF50729">
    <property type="entry name" value="PH domain-like"/>
    <property type="match status" value="1"/>
</dbReference>
<sequence length="1395" mass="159572">MSRMYSISVSECDSVSARIAGGTCCRVRRTMQCFGFHEAECDGCGSDEEGRTVGELLLPQYALATGGLARDHRPLITFPDNNNFHVVTASEYRRLLLYLTSVPSLLEAEMGFHIIIDRRKDRWNSVKAVLLRISEFFPGIIHTVFVLRPASFLQKALSEVSSKLFKEEFRFRVIVCSSVEELYEHFDRSQLTPDLGGELQYSHSEWIQQRIALEKFSTLMKEISTKLDEFMHEIVDCDMGNDPTQTKELLDCQESRYKSLKAELSSATSEGEELLSSMRTPHLTYNIISHVAAVERLIVQLDETEKQFDSFWEKHSMKLNHWLKFRTFLLNFKQMQAALDGHLKTACDMTEVGETANRVQTLLQEAIEFEKQCNNDLDAASLVIDEGEVLMKDPLSSVDHIESKCEELRRTSSLLIEKIQKRNMLLTKAREVMDRIDKANDWCATGVEILAGEGGLIAVDKSLEDAKSFGLTSPEQFRDMLMQSATPETRALVTQVCQRVEDVWLMVSVKRASLVRASSRPARPVHAVPPHSAAPAPTLNTQMETSGGSESSGGEDAEARRSRRGHVLAELLQTERVYVQELGSILSMHSIRRTPSSARSQRAERNAFCTFAKWTPVHIITRALFSAQLCNMKHGKYDLHKSSNDLSVGTSYSWYYRKNNSTHRKPRKLMRSASDSTLFSDYNNQINMFEVDRRKSRKCYKSVSDVGKYSRVEYQHRVIKPVQMQPFTGNFFYGEPLPGFEDTGKTEEKLTYLPDSDIVTISEDNMTESITTAPTIVEPEQSPELVKNPIYGCRETDVHILTPEYSTDSTVTKDSQLLSNSCTELRKTMDSQNSEDMLGKIMKDYKRIMKEWNNTITEHYSTMTYSKKSTLCSSSNTGSGMRNAHYNCKKRNKFTKYFKSNYKYPFTTQNYRRHRNSDLRKIQSLNRGFSLNNWASNIKNKFRKDKDRYTPTECECLEAIYDDYDERLQKWCEIGYKEEIEKPENQHMLPTALVGQADVLFGNLHELFTFHQDVFLKDLERSISATELVALCFVEKRETFFRLYSYYCQNIPRSERLRETLVDTHLFLQACQQRLGHKLPLAAYLLKPVQRITKYQLLLKDLLRYSECGSMSAGLQQALDCMLVVLKCVNDSMHQIAITGVPVDLNQQGELLLQGSFLVSSENKRDLRLRIRPRRRHIFLYEKAMLFCKPGTKNSHNKATYHFKHDLQMSQIGLTESVKGDPRKFEVWRQGRSEVHTITAPTTDVKRSWVERIKRVLLDQLHELKGERVRQYAANHHRTLIQTSSWETGGSAAVARGPHEEPCWSTDPSDDDDEDTEHAPAVGCSLVALSDYTAVGASEVSLREGQHADLLKVGCAGWWYVRLAGGHGEGWAPAAYLDQRKTSRSSSRSHDRLHD</sequence>
<dbReference type="CDD" id="cd00160">
    <property type="entry name" value="RhoGEF"/>
    <property type="match status" value="1"/>
</dbReference>
<dbReference type="SMART" id="SM00325">
    <property type="entry name" value="RhoGEF"/>
    <property type="match status" value="1"/>
</dbReference>
<dbReference type="SUPFAM" id="SSF48065">
    <property type="entry name" value="DBL homology domain (DH-domain)"/>
    <property type="match status" value="1"/>
</dbReference>
<dbReference type="GO" id="GO:0035556">
    <property type="term" value="P:intracellular signal transduction"/>
    <property type="evidence" value="ECO:0007669"/>
    <property type="project" value="InterPro"/>
</dbReference>
<dbReference type="PROSITE" id="PS00741">
    <property type="entry name" value="DH_1"/>
    <property type="match status" value="1"/>
</dbReference>
<feature type="domain" description="SH3" evidence="6">
    <location>
        <begin position="1321"/>
        <end position="1382"/>
    </location>
</feature>
<dbReference type="EMBL" id="CAKASE010000080">
    <property type="protein sequence ID" value="CAG9581123.1"/>
    <property type="molecule type" value="Genomic_DNA"/>
</dbReference>
<organism evidence="10 11">
    <name type="scientific">Danaus chrysippus</name>
    <name type="common">African queen</name>
    <dbReference type="NCBI Taxonomy" id="151541"/>
    <lineage>
        <taxon>Eukaryota</taxon>
        <taxon>Metazoa</taxon>
        <taxon>Ecdysozoa</taxon>
        <taxon>Arthropoda</taxon>
        <taxon>Hexapoda</taxon>
        <taxon>Insecta</taxon>
        <taxon>Pterygota</taxon>
        <taxon>Neoptera</taxon>
        <taxon>Endopterygota</taxon>
        <taxon>Lepidoptera</taxon>
        <taxon>Glossata</taxon>
        <taxon>Ditrysia</taxon>
        <taxon>Papilionoidea</taxon>
        <taxon>Nymphalidae</taxon>
        <taxon>Danainae</taxon>
        <taxon>Danaini</taxon>
        <taxon>Danaina</taxon>
        <taxon>Danaus</taxon>
        <taxon>Anosia</taxon>
    </lineage>
</organism>
<feature type="region of interest" description="Disordered" evidence="5">
    <location>
        <begin position="1288"/>
        <end position="1318"/>
    </location>
</feature>
<accession>A0A8J2RG85</accession>
<dbReference type="SMART" id="SM00233">
    <property type="entry name" value="PH"/>
    <property type="match status" value="1"/>
</dbReference>
<dbReference type="PANTHER" id="PTHR22826:SF211">
    <property type="entry name" value="LD43457P"/>
    <property type="match status" value="1"/>
</dbReference>
<dbReference type="CDD" id="cd00170">
    <property type="entry name" value="SEC14"/>
    <property type="match status" value="1"/>
</dbReference>
<feature type="domain" description="PH" evidence="7">
    <location>
        <begin position="1144"/>
        <end position="1258"/>
    </location>
</feature>
<dbReference type="SUPFAM" id="SSF50044">
    <property type="entry name" value="SH3-domain"/>
    <property type="match status" value="1"/>
</dbReference>
<protein>
    <submittedName>
        <fullName evidence="10">(African queen) hypothetical protein</fullName>
    </submittedName>
</protein>
<dbReference type="Gene3D" id="2.30.29.30">
    <property type="entry name" value="Pleckstrin-homology domain (PH domain)/Phosphotyrosine-binding domain (PTB)"/>
    <property type="match status" value="1"/>
</dbReference>
<dbReference type="Gene3D" id="2.30.30.40">
    <property type="entry name" value="SH3 Domains"/>
    <property type="match status" value="1"/>
</dbReference>
<dbReference type="Pfam" id="PF23289">
    <property type="entry name" value="Spectrin_5"/>
    <property type="match status" value="1"/>
</dbReference>
<dbReference type="Pfam" id="PF22697">
    <property type="entry name" value="SOS1_NGEF_PH"/>
    <property type="match status" value="1"/>
</dbReference>
<evidence type="ECO:0000256" key="2">
    <source>
        <dbReference type="ARBA" id="ARBA00022658"/>
    </source>
</evidence>
<dbReference type="InterPro" id="IPR055251">
    <property type="entry name" value="SOS1_NGEF_PH"/>
</dbReference>
<reference evidence="10" key="1">
    <citation type="submission" date="2021-09" db="EMBL/GenBank/DDBJ databases">
        <authorList>
            <person name="Martin H S."/>
        </authorList>
    </citation>
    <scope>NUCLEOTIDE SEQUENCE</scope>
</reference>
<keyword evidence="11" id="KW-1185">Reference proteome</keyword>
<evidence type="ECO:0000256" key="1">
    <source>
        <dbReference type="ARBA" id="ARBA00022443"/>
    </source>
</evidence>
<dbReference type="PANTHER" id="PTHR22826">
    <property type="entry name" value="RHO GUANINE EXCHANGE FACTOR-RELATED"/>
    <property type="match status" value="1"/>
</dbReference>
<feature type="region of interest" description="Disordered" evidence="5">
    <location>
        <begin position="520"/>
        <end position="562"/>
    </location>
</feature>
<evidence type="ECO:0000259" key="6">
    <source>
        <dbReference type="PROSITE" id="PS50002"/>
    </source>
</evidence>
<dbReference type="InterPro" id="IPR035899">
    <property type="entry name" value="DBL_dom_sf"/>
</dbReference>
<dbReference type="Pfam" id="PF13716">
    <property type="entry name" value="CRAL_TRIO_2"/>
    <property type="match status" value="1"/>
</dbReference>
<gene>
    <name evidence="10" type="ORF">DCHRY22_LOCUS13791</name>
</gene>
<dbReference type="OrthoDB" id="10004999at2759"/>
<dbReference type="SMART" id="SM00516">
    <property type="entry name" value="SEC14"/>
    <property type="match status" value="1"/>
</dbReference>
<dbReference type="SMART" id="SM00326">
    <property type="entry name" value="SH3"/>
    <property type="match status" value="1"/>
</dbReference>
<dbReference type="InterPro" id="IPR000219">
    <property type="entry name" value="DH_dom"/>
</dbReference>
<name>A0A8J2RG85_9NEOP</name>
<dbReference type="CDD" id="cd11856">
    <property type="entry name" value="SH3_p47phox_like"/>
    <property type="match status" value="1"/>
</dbReference>
<proteinExistence type="inferred from homology"/>
<dbReference type="SUPFAM" id="SSF52087">
    <property type="entry name" value="CRAL/TRIO domain"/>
    <property type="match status" value="1"/>
</dbReference>
<evidence type="ECO:0000259" key="7">
    <source>
        <dbReference type="PROSITE" id="PS50003"/>
    </source>
</evidence>
<dbReference type="Gene3D" id="3.40.525.10">
    <property type="entry name" value="CRAL-TRIO lipid binding domain"/>
    <property type="match status" value="1"/>
</dbReference>
<dbReference type="GO" id="GO:0005737">
    <property type="term" value="C:cytoplasm"/>
    <property type="evidence" value="ECO:0007669"/>
    <property type="project" value="TreeGrafter"/>
</dbReference>
<evidence type="ECO:0000259" key="8">
    <source>
        <dbReference type="PROSITE" id="PS50010"/>
    </source>
</evidence>
<dbReference type="SUPFAM" id="SSF46966">
    <property type="entry name" value="Spectrin repeat"/>
    <property type="match status" value="1"/>
</dbReference>
<comment type="similarity">
    <text evidence="3">Belongs to the MCF2 family.</text>
</comment>
<dbReference type="PROSITE" id="PS50003">
    <property type="entry name" value="PH_DOMAIN"/>
    <property type="match status" value="1"/>
</dbReference>
<feature type="domain" description="CRAL-TRIO" evidence="9">
    <location>
        <begin position="45"/>
        <end position="203"/>
    </location>
</feature>
<evidence type="ECO:0000256" key="5">
    <source>
        <dbReference type="SAM" id="MobiDB-lite"/>
    </source>
</evidence>